<keyword evidence="1" id="KW-0732">Signal</keyword>
<dbReference type="AlphaFoldDB" id="A0A914A2N5"/>
<dbReference type="InterPro" id="IPR002350">
    <property type="entry name" value="Kazal_dom"/>
</dbReference>
<sequence>MRPFVLLIGIAIAVFLLTDFCTALPLEPMEYPGFCEGMHPLACPRNLDPQCTIDGSVYANKCLLCGAILYGEQPQDVPFEPCDRE</sequence>
<dbReference type="Pfam" id="PF00050">
    <property type="entry name" value="Kazal_1"/>
    <property type="match status" value="1"/>
</dbReference>
<dbReference type="Gene3D" id="3.30.60.30">
    <property type="match status" value="1"/>
</dbReference>
<feature type="domain" description="Kazal-like" evidence="2">
    <location>
        <begin position="29"/>
        <end position="84"/>
    </location>
</feature>
<keyword evidence="4" id="KW-1185">Reference proteome</keyword>
<dbReference type="EnsemblMetazoa" id="XM_038202180.1">
    <property type="protein sequence ID" value="XP_038058108.1"/>
    <property type="gene ID" value="LOC119729568"/>
</dbReference>
<dbReference type="RefSeq" id="XP_038058108.1">
    <property type="nucleotide sequence ID" value="XM_038202180.1"/>
</dbReference>
<accession>A0A914A2N5</accession>
<dbReference type="SUPFAM" id="SSF100895">
    <property type="entry name" value="Kazal-type serine protease inhibitors"/>
    <property type="match status" value="1"/>
</dbReference>
<dbReference type="OrthoDB" id="126772at2759"/>
<feature type="signal peptide" evidence="1">
    <location>
        <begin position="1"/>
        <end position="23"/>
    </location>
</feature>
<dbReference type="InterPro" id="IPR036058">
    <property type="entry name" value="Kazal_dom_sf"/>
</dbReference>
<evidence type="ECO:0000313" key="3">
    <source>
        <dbReference type="EnsemblMetazoa" id="XP_038058108.1"/>
    </source>
</evidence>
<evidence type="ECO:0000256" key="1">
    <source>
        <dbReference type="SAM" id="SignalP"/>
    </source>
</evidence>
<proteinExistence type="predicted"/>
<evidence type="ECO:0000259" key="2">
    <source>
        <dbReference type="PROSITE" id="PS51465"/>
    </source>
</evidence>
<dbReference type="GeneID" id="119729568"/>
<dbReference type="Proteomes" id="UP000887568">
    <property type="component" value="Unplaced"/>
</dbReference>
<dbReference type="PROSITE" id="PS51465">
    <property type="entry name" value="KAZAL_2"/>
    <property type="match status" value="1"/>
</dbReference>
<evidence type="ECO:0000313" key="4">
    <source>
        <dbReference type="Proteomes" id="UP000887568"/>
    </source>
</evidence>
<reference evidence="3" key="1">
    <citation type="submission" date="2022-11" db="UniProtKB">
        <authorList>
            <consortium name="EnsemblMetazoa"/>
        </authorList>
    </citation>
    <scope>IDENTIFICATION</scope>
</reference>
<protein>
    <recommendedName>
        <fullName evidence="2">Kazal-like domain-containing protein</fullName>
    </recommendedName>
</protein>
<name>A0A914A2N5_PATMI</name>
<feature type="chain" id="PRO_5038007960" description="Kazal-like domain-containing protein" evidence="1">
    <location>
        <begin position="24"/>
        <end position="85"/>
    </location>
</feature>
<dbReference type="PROSITE" id="PS00282">
    <property type="entry name" value="KAZAL_1"/>
    <property type="match status" value="1"/>
</dbReference>
<organism evidence="3 4">
    <name type="scientific">Patiria miniata</name>
    <name type="common">Bat star</name>
    <name type="synonym">Asterina miniata</name>
    <dbReference type="NCBI Taxonomy" id="46514"/>
    <lineage>
        <taxon>Eukaryota</taxon>
        <taxon>Metazoa</taxon>
        <taxon>Echinodermata</taxon>
        <taxon>Eleutherozoa</taxon>
        <taxon>Asterozoa</taxon>
        <taxon>Asteroidea</taxon>
        <taxon>Valvatacea</taxon>
        <taxon>Valvatida</taxon>
        <taxon>Asterinidae</taxon>
        <taxon>Patiria</taxon>
    </lineage>
</organism>